<keyword evidence="3" id="KW-1185">Reference proteome</keyword>
<dbReference type="Gramene" id="CDY51019">
    <property type="protein sequence ID" value="CDY51019"/>
    <property type="gene ID" value="GSBRNA2T00098021001"/>
</dbReference>
<sequence length="137" mass="15048">MEEDEEKTLNVADKPVVENNFDIGNPSFIPDEHAHDHEDLQGISLVDDDNFEQGSLKEETSLSSTSLDPLVQSPHRPKPKDTMQNVSPELLHLVDSAIMGKLESLDKLKNIVTGAESFGSGDDDAETIAFLIVIHLV</sequence>
<proteinExistence type="predicted"/>
<evidence type="ECO:0000256" key="1">
    <source>
        <dbReference type="SAM" id="MobiDB-lite"/>
    </source>
</evidence>
<organism evidence="2 3">
    <name type="scientific">Brassica napus</name>
    <name type="common">Rape</name>
    <dbReference type="NCBI Taxonomy" id="3708"/>
    <lineage>
        <taxon>Eukaryota</taxon>
        <taxon>Viridiplantae</taxon>
        <taxon>Streptophyta</taxon>
        <taxon>Embryophyta</taxon>
        <taxon>Tracheophyta</taxon>
        <taxon>Spermatophyta</taxon>
        <taxon>Magnoliopsida</taxon>
        <taxon>eudicotyledons</taxon>
        <taxon>Gunneridae</taxon>
        <taxon>Pentapetalae</taxon>
        <taxon>rosids</taxon>
        <taxon>malvids</taxon>
        <taxon>Brassicales</taxon>
        <taxon>Brassicaceae</taxon>
        <taxon>Brassiceae</taxon>
        <taxon>Brassica</taxon>
    </lineage>
</organism>
<accession>A0A078INS2</accession>
<reference evidence="2 3" key="1">
    <citation type="journal article" date="2014" name="Science">
        <title>Plant genetics. Early allopolyploid evolution in the post-Neolithic Brassica napus oilseed genome.</title>
        <authorList>
            <person name="Chalhoub B."/>
            <person name="Denoeud F."/>
            <person name="Liu S."/>
            <person name="Parkin I.A."/>
            <person name="Tang H."/>
            <person name="Wang X."/>
            <person name="Chiquet J."/>
            <person name="Belcram H."/>
            <person name="Tong C."/>
            <person name="Samans B."/>
            <person name="Correa M."/>
            <person name="Da Silva C."/>
            <person name="Just J."/>
            <person name="Falentin C."/>
            <person name="Koh C.S."/>
            <person name="Le Clainche I."/>
            <person name="Bernard M."/>
            <person name="Bento P."/>
            <person name="Noel B."/>
            <person name="Labadie K."/>
            <person name="Alberti A."/>
            <person name="Charles M."/>
            <person name="Arnaud D."/>
            <person name="Guo H."/>
            <person name="Daviaud C."/>
            <person name="Alamery S."/>
            <person name="Jabbari K."/>
            <person name="Zhao M."/>
            <person name="Edger P.P."/>
            <person name="Chelaifa H."/>
            <person name="Tack D."/>
            <person name="Lassalle G."/>
            <person name="Mestiri I."/>
            <person name="Schnel N."/>
            <person name="Le Paslier M.C."/>
            <person name="Fan G."/>
            <person name="Renault V."/>
            <person name="Bayer P.E."/>
            <person name="Golicz A.A."/>
            <person name="Manoli S."/>
            <person name="Lee T.H."/>
            <person name="Thi V.H."/>
            <person name="Chalabi S."/>
            <person name="Hu Q."/>
            <person name="Fan C."/>
            <person name="Tollenaere R."/>
            <person name="Lu Y."/>
            <person name="Battail C."/>
            <person name="Shen J."/>
            <person name="Sidebottom C.H."/>
            <person name="Wang X."/>
            <person name="Canaguier A."/>
            <person name="Chauveau A."/>
            <person name="Berard A."/>
            <person name="Deniot G."/>
            <person name="Guan M."/>
            <person name="Liu Z."/>
            <person name="Sun F."/>
            <person name="Lim Y.P."/>
            <person name="Lyons E."/>
            <person name="Town C.D."/>
            <person name="Bancroft I."/>
            <person name="Wang X."/>
            <person name="Meng J."/>
            <person name="Ma J."/>
            <person name="Pires J.C."/>
            <person name="King G.J."/>
            <person name="Brunel D."/>
            <person name="Delourme R."/>
            <person name="Renard M."/>
            <person name="Aury J.M."/>
            <person name="Adams K.L."/>
            <person name="Batley J."/>
            <person name="Snowdon R.J."/>
            <person name="Tost J."/>
            <person name="Edwards D."/>
            <person name="Zhou Y."/>
            <person name="Hua W."/>
            <person name="Sharpe A.G."/>
            <person name="Paterson A.H."/>
            <person name="Guan C."/>
            <person name="Wincker P."/>
        </authorList>
    </citation>
    <scope>NUCLEOTIDE SEQUENCE [LARGE SCALE GENOMIC DNA]</scope>
    <source>
        <strain evidence="3">cv. Darmor-bzh</strain>
    </source>
</reference>
<dbReference type="AlphaFoldDB" id="A0A078INS2"/>
<feature type="region of interest" description="Disordered" evidence="1">
    <location>
        <begin position="1"/>
        <end position="84"/>
    </location>
</feature>
<name>A0A078INS2_BRANA</name>
<gene>
    <name evidence="2" type="primary">BnaC04g55320D</name>
    <name evidence="2" type="ORF">GSBRNA2T00098021001</name>
</gene>
<dbReference type="EMBL" id="LK032957">
    <property type="protein sequence ID" value="CDY51019.1"/>
    <property type="molecule type" value="Genomic_DNA"/>
</dbReference>
<evidence type="ECO:0000313" key="2">
    <source>
        <dbReference type="EMBL" id="CDY51019.1"/>
    </source>
</evidence>
<dbReference type="PaxDb" id="3708-A0A078INS2"/>
<feature type="compositionally biased region" description="Basic and acidic residues" evidence="1">
    <location>
        <begin position="30"/>
        <end position="40"/>
    </location>
</feature>
<dbReference type="STRING" id="3708.A0A078INS2"/>
<evidence type="ECO:0000313" key="3">
    <source>
        <dbReference type="Proteomes" id="UP000028999"/>
    </source>
</evidence>
<protein>
    <submittedName>
        <fullName evidence="2">BnaC04g55320D protein</fullName>
    </submittedName>
</protein>
<dbReference type="Proteomes" id="UP000028999">
    <property type="component" value="Unassembled WGS sequence"/>
</dbReference>